<evidence type="ECO:0000313" key="3">
    <source>
        <dbReference type="EMBL" id="KAK9767942.1"/>
    </source>
</evidence>
<feature type="coiled-coil region" evidence="1">
    <location>
        <begin position="158"/>
        <end position="283"/>
    </location>
</feature>
<proteinExistence type="predicted"/>
<keyword evidence="4" id="KW-1185">Reference proteome</keyword>
<evidence type="ECO:0000313" key="4">
    <source>
        <dbReference type="Proteomes" id="UP001479436"/>
    </source>
</evidence>
<gene>
    <name evidence="3" type="primary">BFR1_1</name>
    <name evidence="3" type="ORF">K7432_001805</name>
</gene>
<protein>
    <submittedName>
        <fullName evidence="3">Multicopy suppressor of BFA (Brefeldin A)</fullName>
    </submittedName>
</protein>
<sequence>MMATNTTTQTQKRVSKPDQEVYRKNLDEIDASIEAVKEKLTLIKEKIGGADSKGPSGDRRSQLLDKLQEIRTQQAEIKKSKQSVRDQMNVFNANIRRKVGEMKDSKDKSPFKTLKEIETQIETLENQLESGSLKLIEEKRVVNEISNLKKSRKNAESFEAQQQSIDEDKKKIEELKVLLDDPKNKALNDEYNAIQAELDTLSKGRESERAKRNELFNERNKLQKELDAIYNNKRAVQDAYRNANNEYYKWQQEDRTRRQEQFRLKKQQEVEEKKAAIAAQERELAEVPAYLDEINSCDTLLNYLQQYSSDQSAAEKTEEVSAPSTLNIREPDTNNNVPEGFVLKKKSDDEYFVGGKASKKNKNKNKNEPKASTFKLPLSIMEQMWELKLDVPVSAGDADKSIVAIKEKKQWFKENQERVTAENKAKAEAKIAALNKNQETATEAVEATN</sequence>
<organism evidence="3 4">
    <name type="scientific">Basidiobolus ranarum</name>
    <dbReference type="NCBI Taxonomy" id="34480"/>
    <lineage>
        <taxon>Eukaryota</taxon>
        <taxon>Fungi</taxon>
        <taxon>Fungi incertae sedis</taxon>
        <taxon>Zoopagomycota</taxon>
        <taxon>Entomophthoromycotina</taxon>
        <taxon>Basidiobolomycetes</taxon>
        <taxon>Basidiobolales</taxon>
        <taxon>Basidiobolaceae</taxon>
        <taxon>Basidiobolus</taxon>
    </lineage>
</organism>
<dbReference type="InterPro" id="IPR039604">
    <property type="entry name" value="Bfr1"/>
</dbReference>
<comment type="caution">
    <text evidence="3">The sequence shown here is derived from an EMBL/GenBank/DDBJ whole genome shotgun (WGS) entry which is preliminary data.</text>
</comment>
<evidence type="ECO:0000256" key="1">
    <source>
        <dbReference type="SAM" id="Coils"/>
    </source>
</evidence>
<reference evidence="3 4" key="1">
    <citation type="submission" date="2023-04" db="EMBL/GenBank/DDBJ databases">
        <title>Genome of Basidiobolus ranarum AG-B5.</title>
        <authorList>
            <person name="Stajich J.E."/>
            <person name="Carter-House D."/>
            <person name="Gryganskyi A."/>
        </authorList>
    </citation>
    <scope>NUCLEOTIDE SEQUENCE [LARGE SCALE GENOMIC DNA]</scope>
    <source>
        <strain evidence="3 4">AG-B5</strain>
    </source>
</reference>
<feature type="region of interest" description="Disordered" evidence="2">
    <location>
        <begin position="312"/>
        <end position="341"/>
    </location>
</feature>
<dbReference type="EMBL" id="JASJQH010000044">
    <property type="protein sequence ID" value="KAK9767942.1"/>
    <property type="molecule type" value="Genomic_DNA"/>
</dbReference>
<name>A0ABR2X2D3_9FUNG</name>
<feature type="compositionally biased region" description="Polar residues" evidence="2">
    <location>
        <begin position="322"/>
        <end position="337"/>
    </location>
</feature>
<dbReference type="Proteomes" id="UP001479436">
    <property type="component" value="Unassembled WGS sequence"/>
</dbReference>
<evidence type="ECO:0000256" key="2">
    <source>
        <dbReference type="SAM" id="MobiDB-lite"/>
    </source>
</evidence>
<dbReference type="PANTHER" id="PTHR31027:SF2">
    <property type="entry name" value="LEBERCILIN DOMAIN-CONTAINING PROTEIN"/>
    <property type="match status" value="1"/>
</dbReference>
<keyword evidence="1" id="KW-0175">Coiled coil</keyword>
<dbReference type="PANTHER" id="PTHR31027">
    <property type="entry name" value="NUCLEAR SEGREGATION PROTEIN BFR1"/>
    <property type="match status" value="1"/>
</dbReference>
<accession>A0ABR2X2D3</accession>